<name>A0ABQ3UT10_9CHLR</name>
<dbReference type="RefSeq" id="WP_201372495.1">
    <property type="nucleotide sequence ID" value="NZ_BNJG01000002.1"/>
</dbReference>
<organism evidence="1 2">
    <name type="scientific">Ktedonobacter robiniae</name>
    <dbReference type="NCBI Taxonomy" id="2778365"/>
    <lineage>
        <taxon>Bacteria</taxon>
        <taxon>Bacillati</taxon>
        <taxon>Chloroflexota</taxon>
        <taxon>Ktedonobacteria</taxon>
        <taxon>Ktedonobacterales</taxon>
        <taxon>Ktedonobacteraceae</taxon>
        <taxon>Ktedonobacter</taxon>
    </lineage>
</organism>
<keyword evidence="2" id="KW-1185">Reference proteome</keyword>
<dbReference type="EMBL" id="BNJG01000002">
    <property type="protein sequence ID" value="GHO55869.1"/>
    <property type="molecule type" value="Genomic_DNA"/>
</dbReference>
<dbReference type="InterPro" id="IPR036237">
    <property type="entry name" value="Xyl_isomerase-like_sf"/>
</dbReference>
<comment type="caution">
    <text evidence="1">The sequence shown here is derived from an EMBL/GenBank/DDBJ whole genome shotgun (WGS) entry which is preliminary data.</text>
</comment>
<dbReference type="PANTHER" id="PTHR42194:SF1">
    <property type="entry name" value="UPF0276 PROTEIN HI_1600"/>
    <property type="match status" value="1"/>
</dbReference>
<dbReference type="SUPFAM" id="SSF51658">
    <property type="entry name" value="Xylose isomerase-like"/>
    <property type="match status" value="1"/>
</dbReference>
<dbReference type="Gene3D" id="3.20.20.150">
    <property type="entry name" value="Divalent-metal-dependent TIM barrel enzymes"/>
    <property type="match status" value="1"/>
</dbReference>
<protein>
    <submittedName>
        <fullName evidence="1">UPF0276 protein</fullName>
    </submittedName>
</protein>
<dbReference type="PANTHER" id="PTHR42194">
    <property type="entry name" value="UPF0276 PROTEIN HI_1600"/>
    <property type="match status" value="1"/>
</dbReference>
<dbReference type="Pfam" id="PF05114">
    <property type="entry name" value="MbnB_TglH_ChrH"/>
    <property type="match status" value="1"/>
</dbReference>
<gene>
    <name evidence="1" type="ORF">KSB_43440</name>
</gene>
<dbReference type="InterPro" id="IPR007801">
    <property type="entry name" value="MbnB/TglH/ChrH"/>
</dbReference>
<proteinExistence type="predicted"/>
<dbReference type="Proteomes" id="UP000654345">
    <property type="component" value="Unassembled WGS sequence"/>
</dbReference>
<sequence>MREITNYTAAIPALGVGIGYRSELREGIFSNRDRIDFLEIITENYLSHPDAYRSLEELCDHFPVIPHGVDLSIGSMMQLETPYLKAIKRISDVTKAPYYSEHLCMTKTPGRYIGHLAPLWFSEELLQHVIRRVQMLQDYLEKPLILENVTYMLEIPSSPMSQTEFFQRLVEATDCGILLDVTNVFINAANHAFDARQFVAHMPLSHLVQVHLAGGYQRGGWYVDGHSELVPPNIFSLFEYLVSLCQVKSVIFEHDAHFPPITDLLQQMDQARAIVRRQQRNDMPNECVSS</sequence>
<reference evidence="1 2" key="1">
    <citation type="journal article" date="2021" name="Int. J. Syst. Evol. Microbiol.">
        <title>Reticulibacter mediterranei gen. nov., sp. nov., within the new family Reticulibacteraceae fam. nov., and Ktedonospora formicarum gen. nov., sp. nov., Ktedonobacter robiniae sp. nov., Dictyobacter formicarum sp. nov. and Dictyobacter arantiisoli sp. nov., belonging to the class Ktedonobacteria.</title>
        <authorList>
            <person name="Yabe S."/>
            <person name="Zheng Y."/>
            <person name="Wang C.M."/>
            <person name="Sakai Y."/>
            <person name="Abe K."/>
            <person name="Yokota A."/>
            <person name="Donadio S."/>
            <person name="Cavaletti L."/>
            <person name="Monciardini P."/>
        </authorList>
    </citation>
    <scope>NUCLEOTIDE SEQUENCE [LARGE SCALE GENOMIC DNA]</scope>
    <source>
        <strain evidence="1 2">SOSP1-30</strain>
    </source>
</reference>
<evidence type="ECO:0000313" key="1">
    <source>
        <dbReference type="EMBL" id="GHO55869.1"/>
    </source>
</evidence>
<evidence type="ECO:0000313" key="2">
    <source>
        <dbReference type="Proteomes" id="UP000654345"/>
    </source>
</evidence>
<accession>A0ABQ3UT10</accession>
<dbReference type="NCBIfam" id="NF003818">
    <property type="entry name" value="PRK05409.1"/>
    <property type="match status" value="1"/>
</dbReference>